<gene>
    <name evidence="2" type="ORF">SAMN05661053_0185</name>
</gene>
<reference evidence="2 3" key="1">
    <citation type="submission" date="2017-08" db="EMBL/GenBank/DDBJ databases">
        <authorList>
            <person name="de Groot N.N."/>
        </authorList>
    </citation>
    <scope>NUCLEOTIDE SEQUENCE [LARGE SCALE GENOMIC DNA]</scope>
    <source>
        <strain evidence="2 3">HM2</strain>
    </source>
</reference>
<feature type="chain" id="PRO_5016797554" description="Lipoprotein" evidence="1">
    <location>
        <begin position="19"/>
        <end position="253"/>
    </location>
</feature>
<dbReference type="Proteomes" id="UP000255423">
    <property type="component" value="Unassembled WGS sequence"/>
</dbReference>
<sequence>MFKKIFFSLAALSIYANAINCLEAYFKTKPVDYYVPEDYVLDSLYRAPAEGADSKPWSKKYYYTPGNSLPDSLVLMDSKDTVKTVFHYTQEADTLNGMITLVINNDGELFGTVKYMKVADDMHPYAFYRSNSGKVDTLNGYVNLKDEETLVEYKNGEFIKVLLDKKDPNVCHIGNPDDEKYVKITYEALGQTIHLTEENSSTLTEMFFIPLYPQEETIGIRKIRPAAANIKKYQYFDLLGRPAVNKHSVQIRK</sequence>
<dbReference type="RefSeq" id="WP_109571760.1">
    <property type="nucleotide sequence ID" value="NZ_UHJL01000001.1"/>
</dbReference>
<name>A0A380RUI8_FIBSU</name>
<feature type="signal peptide" evidence="1">
    <location>
        <begin position="1"/>
        <end position="18"/>
    </location>
</feature>
<organism evidence="2 3">
    <name type="scientific">Fibrobacter succinogenes</name>
    <name type="common">Bacteroides succinogenes</name>
    <dbReference type="NCBI Taxonomy" id="833"/>
    <lineage>
        <taxon>Bacteria</taxon>
        <taxon>Pseudomonadati</taxon>
        <taxon>Fibrobacterota</taxon>
        <taxon>Fibrobacteria</taxon>
        <taxon>Fibrobacterales</taxon>
        <taxon>Fibrobacteraceae</taxon>
        <taxon>Fibrobacter</taxon>
    </lineage>
</organism>
<protein>
    <recommendedName>
        <fullName evidence="4">Lipoprotein</fullName>
    </recommendedName>
</protein>
<evidence type="ECO:0000256" key="1">
    <source>
        <dbReference type="SAM" id="SignalP"/>
    </source>
</evidence>
<evidence type="ECO:0008006" key="4">
    <source>
        <dbReference type="Google" id="ProtNLM"/>
    </source>
</evidence>
<keyword evidence="1" id="KW-0732">Signal</keyword>
<evidence type="ECO:0000313" key="3">
    <source>
        <dbReference type="Proteomes" id="UP000255423"/>
    </source>
</evidence>
<proteinExistence type="predicted"/>
<evidence type="ECO:0000313" key="2">
    <source>
        <dbReference type="EMBL" id="SUQ18961.1"/>
    </source>
</evidence>
<dbReference type="EMBL" id="UHJL01000001">
    <property type="protein sequence ID" value="SUQ18961.1"/>
    <property type="molecule type" value="Genomic_DNA"/>
</dbReference>
<dbReference type="AlphaFoldDB" id="A0A380RUI8"/>
<accession>A0A380RUI8</accession>